<dbReference type="Proteomes" id="UP001265301">
    <property type="component" value="Unassembled WGS sequence"/>
</dbReference>
<dbReference type="InterPro" id="IPR029039">
    <property type="entry name" value="Flavoprotein-like_sf"/>
</dbReference>
<dbReference type="InterPro" id="IPR005025">
    <property type="entry name" value="FMN_Rdtase-like_dom"/>
</dbReference>
<gene>
    <name evidence="2" type="ORF">P7H59_01835</name>
</gene>
<dbReference type="RefSeq" id="WP_311818410.1">
    <property type="nucleotide sequence ID" value="NZ_JARQBN010000002.1"/>
</dbReference>
<dbReference type="InterPro" id="IPR050712">
    <property type="entry name" value="NAD(P)H-dep_reductase"/>
</dbReference>
<proteinExistence type="predicted"/>
<reference evidence="2 3" key="1">
    <citation type="submission" date="2023-03" db="EMBL/GenBank/DDBJ databases">
        <authorList>
            <person name="Shen W."/>
            <person name="Cai J."/>
        </authorList>
    </citation>
    <scope>NUCLEOTIDE SEQUENCE [LARGE SCALE GENOMIC DNA]</scope>
    <source>
        <strain evidence="2 3">B101</strain>
    </source>
</reference>
<evidence type="ECO:0000313" key="2">
    <source>
        <dbReference type="EMBL" id="MDT2827189.1"/>
    </source>
</evidence>
<organism evidence="2 3">
    <name type="scientific">Enterococcus viikkiensis</name>
    <dbReference type="NCBI Taxonomy" id="930854"/>
    <lineage>
        <taxon>Bacteria</taxon>
        <taxon>Bacillati</taxon>
        <taxon>Bacillota</taxon>
        <taxon>Bacilli</taxon>
        <taxon>Lactobacillales</taxon>
        <taxon>Enterococcaceae</taxon>
        <taxon>Enterococcus</taxon>
    </lineage>
</organism>
<protein>
    <submittedName>
        <fullName evidence="2">NAD(P)H-dependent oxidoreductase</fullName>
    </submittedName>
</protein>
<dbReference type="Gene3D" id="3.40.50.360">
    <property type="match status" value="1"/>
</dbReference>
<accession>A0ABU3FMI9</accession>
<dbReference type="Pfam" id="PF03358">
    <property type="entry name" value="FMN_red"/>
    <property type="match status" value="1"/>
</dbReference>
<sequence>MNKKIGIILGSNRPTRIGGDIAKWVQKTMAHKQLTIDIIDLAEINLPFLDEPNIPALGNYQKEHTKKWSQLIQQYDGFVLLFPQYNWGYPAVIKNALDFLYQEWQHKPVSIMVYGGHGGFQGLISMKLVTQGLNMYNMAVNPPLNISKRMFDENNQFIDIDGAFSRIAPQVKMVSAEFVELFSFNEKPE</sequence>
<keyword evidence="3" id="KW-1185">Reference proteome</keyword>
<evidence type="ECO:0000259" key="1">
    <source>
        <dbReference type="Pfam" id="PF03358"/>
    </source>
</evidence>
<dbReference type="PANTHER" id="PTHR30543:SF21">
    <property type="entry name" value="NAD(P)H-DEPENDENT FMN REDUCTASE LOT6"/>
    <property type="match status" value="1"/>
</dbReference>
<dbReference type="PANTHER" id="PTHR30543">
    <property type="entry name" value="CHROMATE REDUCTASE"/>
    <property type="match status" value="1"/>
</dbReference>
<name>A0ABU3FMI9_9ENTE</name>
<comment type="caution">
    <text evidence="2">The sequence shown here is derived from an EMBL/GenBank/DDBJ whole genome shotgun (WGS) entry which is preliminary data.</text>
</comment>
<dbReference type="EMBL" id="JARQBN010000002">
    <property type="protein sequence ID" value="MDT2827189.1"/>
    <property type="molecule type" value="Genomic_DNA"/>
</dbReference>
<evidence type="ECO:0000313" key="3">
    <source>
        <dbReference type="Proteomes" id="UP001265301"/>
    </source>
</evidence>
<feature type="domain" description="NADPH-dependent FMN reductase-like" evidence="1">
    <location>
        <begin position="4"/>
        <end position="138"/>
    </location>
</feature>
<dbReference type="SUPFAM" id="SSF52218">
    <property type="entry name" value="Flavoproteins"/>
    <property type="match status" value="1"/>
</dbReference>